<dbReference type="Gene3D" id="3.60.10.10">
    <property type="entry name" value="Endonuclease/exonuclease/phosphatase"/>
    <property type="match status" value="1"/>
</dbReference>
<keyword evidence="2" id="KW-1185">Reference proteome</keyword>
<dbReference type="InterPro" id="IPR036691">
    <property type="entry name" value="Endo/exonu/phosph_ase_sf"/>
</dbReference>
<reference evidence="1 2" key="1">
    <citation type="journal article" date="2019" name="Plant Biotechnol. J.">
        <title>The red bayberry genome and genetic basis of sex determination.</title>
        <authorList>
            <person name="Jia H.M."/>
            <person name="Jia H.J."/>
            <person name="Cai Q.L."/>
            <person name="Wang Y."/>
            <person name="Zhao H.B."/>
            <person name="Yang W.F."/>
            <person name="Wang G.Y."/>
            <person name="Li Y.H."/>
            <person name="Zhan D.L."/>
            <person name="Shen Y.T."/>
            <person name="Niu Q.F."/>
            <person name="Chang L."/>
            <person name="Qiu J."/>
            <person name="Zhao L."/>
            <person name="Xie H.B."/>
            <person name="Fu W.Y."/>
            <person name="Jin J."/>
            <person name="Li X.W."/>
            <person name="Jiao Y."/>
            <person name="Zhou C.C."/>
            <person name="Tu T."/>
            <person name="Chai C.Y."/>
            <person name="Gao J.L."/>
            <person name="Fan L.J."/>
            <person name="van de Weg E."/>
            <person name="Wang J.Y."/>
            <person name="Gao Z.S."/>
        </authorList>
    </citation>
    <scope>NUCLEOTIDE SEQUENCE [LARGE SCALE GENOMIC DNA]</scope>
    <source>
        <tissue evidence="1">Leaves</tissue>
    </source>
</reference>
<sequence length="289" mass="32483">MEAFWRDLALEAANFKGPWLCTGDFNSIVSYEDKQGGRDFASSSVGDLRLFMNQNGLIDLGLMGLPYTWTNCHHGVANIREKLDRGIGNIECRGLFPRAAVTNLPITLSDHSPLLLDTYGGSSALPSTFRKCPNGGCYGFKCLVEENLCRALGEEHIKEESLWRSKSRVQWLTSPNLNTRFFQVSTIVRRSRNAMEFIKNPDGQWLESRAQVSQLFVNSFSELFSTTNPKIPFDLEVLISLSITTKENVELCCIPSEGEVWVVVRQIDSRTALGPSGLTALLYKQYWLL</sequence>
<name>A0A6A1WU45_9ROSI</name>
<dbReference type="AlphaFoldDB" id="A0A6A1WU45"/>
<evidence type="ECO:0008006" key="3">
    <source>
        <dbReference type="Google" id="ProtNLM"/>
    </source>
</evidence>
<evidence type="ECO:0000313" key="1">
    <source>
        <dbReference type="EMBL" id="KAB1227298.1"/>
    </source>
</evidence>
<gene>
    <name evidence="1" type="ORF">CJ030_MR1G016844</name>
</gene>
<comment type="caution">
    <text evidence="1">The sequence shown here is derived from an EMBL/GenBank/DDBJ whole genome shotgun (WGS) entry which is preliminary data.</text>
</comment>
<dbReference type="Proteomes" id="UP000516437">
    <property type="component" value="Chromosome 1"/>
</dbReference>
<evidence type="ECO:0000313" key="2">
    <source>
        <dbReference type="Proteomes" id="UP000516437"/>
    </source>
</evidence>
<dbReference type="PANTHER" id="PTHR33710">
    <property type="entry name" value="BNAC02G09200D PROTEIN"/>
    <property type="match status" value="1"/>
</dbReference>
<dbReference type="PANTHER" id="PTHR33710:SF77">
    <property type="entry name" value="DNASE I-LIKE SUPERFAMILY PROTEIN"/>
    <property type="match status" value="1"/>
</dbReference>
<dbReference type="OrthoDB" id="1113909at2759"/>
<dbReference type="SUPFAM" id="SSF56219">
    <property type="entry name" value="DNase I-like"/>
    <property type="match status" value="1"/>
</dbReference>
<accession>A0A6A1WU45</accession>
<dbReference type="EMBL" id="RXIC02000019">
    <property type="protein sequence ID" value="KAB1227298.1"/>
    <property type="molecule type" value="Genomic_DNA"/>
</dbReference>
<proteinExistence type="predicted"/>
<protein>
    <recommendedName>
        <fullName evidence="3">Endonuclease/exonuclease/phosphatase domain-containing protein</fullName>
    </recommendedName>
</protein>
<organism evidence="1 2">
    <name type="scientific">Morella rubra</name>
    <name type="common">Chinese bayberry</name>
    <dbReference type="NCBI Taxonomy" id="262757"/>
    <lineage>
        <taxon>Eukaryota</taxon>
        <taxon>Viridiplantae</taxon>
        <taxon>Streptophyta</taxon>
        <taxon>Embryophyta</taxon>
        <taxon>Tracheophyta</taxon>
        <taxon>Spermatophyta</taxon>
        <taxon>Magnoliopsida</taxon>
        <taxon>eudicotyledons</taxon>
        <taxon>Gunneridae</taxon>
        <taxon>Pentapetalae</taxon>
        <taxon>rosids</taxon>
        <taxon>fabids</taxon>
        <taxon>Fagales</taxon>
        <taxon>Myricaceae</taxon>
        <taxon>Morella</taxon>
    </lineage>
</organism>